<keyword evidence="4" id="KW-0802">TPR repeat</keyword>
<evidence type="ECO:0000256" key="4">
    <source>
        <dbReference type="ARBA" id="ARBA00022803"/>
    </source>
</evidence>
<comment type="caution">
    <text evidence="6">The sequence shown here is derived from an EMBL/GenBank/DDBJ whole genome shotgun (WGS) entry which is preliminary data.</text>
</comment>
<evidence type="ECO:0000313" key="6">
    <source>
        <dbReference type="EMBL" id="MCM8749439.1"/>
    </source>
</evidence>
<reference evidence="6" key="1">
    <citation type="submission" date="2022-06" db="EMBL/GenBank/DDBJ databases">
        <title>CFH 74404 Thermomicrobiaceae sp.</title>
        <authorList>
            <person name="Ming H."/>
            <person name="Li W.-J."/>
            <person name="Zhao Z."/>
        </authorList>
    </citation>
    <scope>NUCLEOTIDE SEQUENCE</scope>
    <source>
        <strain evidence="6">CFH 74404</strain>
    </source>
</reference>
<name>A0AA41WF49_9BACT</name>
<dbReference type="PANTHER" id="PTHR46630:SF1">
    <property type="entry name" value="TETRATRICOPEPTIDE REPEAT PROTEIN 29"/>
    <property type="match status" value="1"/>
</dbReference>
<organism evidence="6 7">
    <name type="scientific">Thermalbibacter longus</name>
    <dbReference type="NCBI Taxonomy" id="2951981"/>
    <lineage>
        <taxon>Bacteria</taxon>
        <taxon>Pseudomonadati</taxon>
        <taxon>Thermomicrobiota</taxon>
        <taxon>Thermomicrobia</taxon>
        <taxon>Thermomicrobiales</taxon>
        <taxon>Thermomicrobiaceae</taxon>
        <taxon>Thermalbibacter</taxon>
    </lineage>
</organism>
<evidence type="ECO:0000256" key="5">
    <source>
        <dbReference type="ARBA" id="ARBA00038253"/>
    </source>
</evidence>
<evidence type="ECO:0000256" key="2">
    <source>
        <dbReference type="ARBA" id="ARBA00022490"/>
    </source>
</evidence>
<evidence type="ECO:0000313" key="7">
    <source>
        <dbReference type="Proteomes" id="UP001165306"/>
    </source>
</evidence>
<dbReference type="PANTHER" id="PTHR46630">
    <property type="entry name" value="TETRATRICOPEPTIDE REPEAT PROTEIN 29"/>
    <property type="match status" value="1"/>
</dbReference>
<dbReference type="GO" id="GO:0005737">
    <property type="term" value="C:cytoplasm"/>
    <property type="evidence" value="ECO:0007669"/>
    <property type="project" value="UniProtKB-SubCell"/>
</dbReference>
<dbReference type="RefSeq" id="WP_284057222.1">
    <property type="nucleotide sequence ID" value="NZ_JAMSLR010000006.1"/>
</dbReference>
<dbReference type="InterPro" id="IPR011990">
    <property type="entry name" value="TPR-like_helical_dom_sf"/>
</dbReference>
<dbReference type="AlphaFoldDB" id="A0AA41WF49"/>
<accession>A0AA41WF49</accession>
<dbReference type="EMBL" id="JAMSLR010000006">
    <property type="protein sequence ID" value="MCM8749439.1"/>
    <property type="molecule type" value="Genomic_DNA"/>
</dbReference>
<keyword evidence="3" id="KW-0677">Repeat</keyword>
<dbReference type="SUPFAM" id="SSF48452">
    <property type="entry name" value="TPR-like"/>
    <property type="match status" value="3"/>
</dbReference>
<evidence type="ECO:0000256" key="3">
    <source>
        <dbReference type="ARBA" id="ARBA00022737"/>
    </source>
</evidence>
<evidence type="ECO:0000256" key="1">
    <source>
        <dbReference type="ARBA" id="ARBA00004496"/>
    </source>
</evidence>
<dbReference type="InterPro" id="IPR019734">
    <property type="entry name" value="TPR_rpt"/>
</dbReference>
<sequence>MFEQFGRWLRRRQGIERNPLYRIAAEVAAGRLTPEQAYLAAEQPDLLARIADGDLWELQAEASRIAVDEPEQALLLTRLAILAARQKSFDRVLMEANLRAADLLAEMGETSEQELHLREALRAAQRIANVVGQRRALARLARLAFDRGERERARELLTRQLESGREDTDTLEDVETALMLGDLARQDGDLAAAREFYHRAGRSARRVTHYAGLVDALLRQVAILRDEDPDTAYVLLQEAQEAAERTIDHRLQAEIAIQIGALLAQRGRLTQARSALLGALERARASSDLTMESRCLMGLTKLERRMGKLVESAEHYHQLANLEQRLGSRGTAVRALLDAAELYLEARQPGRALQMLQLAQQNAEGIEDQAVRQRLLGLLGLAHGALDHRGEALDYLGDALQLAQYSGSAEDEARWLLGTGEILLQFGELGNALDAADRAITLAQQVGAVHLEAQGLALLGSVCLARNLTREARSYLDQAVELAAEAGDVAGQQRYLLMLAELARRVTDPHGAIGYLRQALDLAIATGNTEMRARLHGQIARLYQALNFFQEAEEHYRAALAAAHEINDVSLLARALRGLATVLDTTGQAEDAAAAYRQAITLSEQLNDRRSAMALHYNLGVLLIDQGNEADARYHLRCAYDLATHLGEREIVEATLELLGEPFVERPAPAPASIPPDYGEDLLLSETALHEGAEQHRDVLRD</sequence>
<dbReference type="Gene3D" id="1.25.40.10">
    <property type="entry name" value="Tetratricopeptide repeat domain"/>
    <property type="match status" value="3"/>
</dbReference>
<dbReference type="Pfam" id="PF13424">
    <property type="entry name" value="TPR_12"/>
    <property type="match status" value="1"/>
</dbReference>
<keyword evidence="7" id="KW-1185">Reference proteome</keyword>
<dbReference type="InterPro" id="IPR051476">
    <property type="entry name" value="Bac_ResReg_Asp_Phosphatase"/>
</dbReference>
<comment type="similarity">
    <text evidence="5">Belongs to the Rap family.</text>
</comment>
<keyword evidence="2" id="KW-0963">Cytoplasm</keyword>
<protein>
    <submittedName>
        <fullName evidence="6">Tetratricopeptide repeat protein</fullName>
    </submittedName>
</protein>
<gene>
    <name evidence="6" type="ORF">NET02_09795</name>
</gene>
<comment type="subcellular location">
    <subcellularLocation>
        <location evidence="1">Cytoplasm</location>
    </subcellularLocation>
</comment>
<dbReference type="SMART" id="SM00028">
    <property type="entry name" value="TPR"/>
    <property type="match status" value="11"/>
</dbReference>
<dbReference type="Proteomes" id="UP001165306">
    <property type="component" value="Unassembled WGS sequence"/>
</dbReference>
<dbReference type="Pfam" id="PF13432">
    <property type="entry name" value="TPR_16"/>
    <property type="match status" value="2"/>
</dbReference>
<proteinExistence type="inferred from homology"/>